<sequence>MVISIKNHLKDGVDLDYFNILNLIYRTIGPLEES</sequence>
<organism evidence="1 2">
    <name type="scientific">Peribacillus simplex</name>
    <dbReference type="NCBI Taxonomy" id="1478"/>
    <lineage>
        <taxon>Bacteria</taxon>
        <taxon>Bacillati</taxon>
        <taxon>Bacillota</taxon>
        <taxon>Bacilli</taxon>
        <taxon>Bacillales</taxon>
        <taxon>Bacillaceae</taxon>
        <taxon>Peribacillus</taxon>
    </lineage>
</organism>
<dbReference type="Proteomes" id="UP000185829">
    <property type="component" value="Unassembled WGS sequence"/>
</dbReference>
<gene>
    <name evidence="1" type="ORF">SAMN05878482_106227</name>
</gene>
<dbReference type="AlphaFoldDB" id="A0A9X8RC70"/>
<accession>A0A9X8RC70</accession>
<name>A0A9X8RC70_9BACI</name>
<dbReference type="EMBL" id="FTMX01000006">
    <property type="protein sequence ID" value="SIR86021.1"/>
    <property type="molecule type" value="Genomic_DNA"/>
</dbReference>
<reference evidence="1 2" key="1">
    <citation type="submission" date="2017-01" db="EMBL/GenBank/DDBJ databases">
        <authorList>
            <person name="Varghese N."/>
            <person name="Submissions S."/>
        </authorList>
    </citation>
    <scope>NUCLEOTIDE SEQUENCE [LARGE SCALE GENOMIC DNA]</scope>
    <source>
        <strain evidence="1 2">RUG2-6</strain>
    </source>
</reference>
<evidence type="ECO:0000313" key="2">
    <source>
        <dbReference type="Proteomes" id="UP000185829"/>
    </source>
</evidence>
<comment type="caution">
    <text evidence="1">The sequence shown here is derived from an EMBL/GenBank/DDBJ whole genome shotgun (WGS) entry which is preliminary data.</text>
</comment>
<evidence type="ECO:0000313" key="1">
    <source>
        <dbReference type="EMBL" id="SIR86021.1"/>
    </source>
</evidence>
<proteinExistence type="predicted"/>
<protein>
    <submittedName>
        <fullName evidence="1">Uncharacterized protein</fullName>
    </submittedName>
</protein>